<dbReference type="CDD" id="cd00085">
    <property type="entry name" value="HNHc"/>
    <property type="match status" value="1"/>
</dbReference>
<accession>A0A5C4M692</accession>
<keyword evidence="5" id="KW-1185">Reference proteome</keyword>
<dbReference type="Pfam" id="PF02720">
    <property type="entry name" value="DUF222"/>
    <property type="match status" value="1"/>
</dbReference>
<evidence type="ECO:0000313" key="5">
    <source>
        <dbReference type="Proteomes" id="UP000305546"/>
    </source>
</evidence>
<feature type="region of interest" description="Disordered" evidence="2">
    <location>
        <begin position="205"/>
        <end position="225"/>
    </location>
</feature>
<evidence type="ECO:0000313" key="4">
    <source>
        <dbReference type="EMBL" id="TNC27413.1"/>
    </source>
</evidence>
<gene>
    <name evidence="4" type="ORF">FG385_10105</name>
</gene>
<dbReference type="InterPro" id="IPR003870">
    <property type="entry name" value="DUF222"/>
</dbReference>
<evidence type="ECO:0000259" key="3">
    <source>
        <dbReference type="SMART" id="SM00507"/>
    </source>
</evidence>
<evidence type="ECO:0000256" key="1">
    <source>
        <dbReference type="ARBA" id="ARBA00023450"/>
    </source>
</evidence>
<reference evidence="4 5" key="1">
    <citation type="submission" date="2019-06" db="EMBL/GenBank/DDBJ databases">
        <title>Amycolatopsis alkalitolerans sp. nov., isolated from Gastrodia elata Blume.</title>
        <authorList>
            <person name="Narsing Rao M.P."/>
            <person name="Li W.J."/>
        </authorList>
    </citation>
    <scope>NUCLEOTIDE SEQUENCE [LARGE SCALE GENOMIC DNA]</scope>
    <source>
        <strain evidence="4 5">SYSUP0005</strain>
    </source>
</reference>
<feature type="compositionally biased region" description="Basic and acidic residues" evidence="2">
    <location>
        <begin position="157"/>
        <end position="184"/>
    </location>
</feature>
<dbReference type="GO" id="GO:0004519">
    <property type="term" value="F:endonuclease activity"/>
    <property type="evidence" value="ECO:0007669"/>
    <property type="project" value="InterPro"/>
</dbReference>
<dbReference type="InterPro" id="IPR002711">
    <property type="entry name" value="HNH"/>
</dbReference>
<comment type="similarity">
    <text evidence="1">Belongs to the Rv1128c/1148c/1588c/1702c/1945/3466 family.</text>
</comment>
<dbReference type="SMART" id="SM00507">
    <property type="entry name" value="HNHc"/>
    <property type="match status" value="1"/>
</dbReference>
<dbReference type="EMBL" id="VDFW01000006">
    <property type="protein sequence ID" value="TNC27413.1"/>
    <property type="molecule type" value="Genomic_DNA"/>
</dbReference>
<feature type="domain" description="HNH nuclease" evidence="3">
    <location>
        <begin position="316"/>
        <end position="368"/>
    </location>
</feature>
<dbReference type="OrthoDB" id="3656171at2"/>
<dbReference type="GO" id="GO:0003676">
    <property type="term" value="F:nucleic acid binding"/>
    <property type="evidence" value="ECO:0007669"/>
    <property type="project" value="InterPro"/>
</dbReference>
<dbReference type="Pfam" id="PF01844">
    <property type="entry name" value="HNH"/>
    <property type="match status" value="1"/>
</dbReference>
<name>A0A5C4M692_9PSEU</name>
<dbReference type="Proteomes" id="UP000305546">
    <property type="component" value="Unassembled WGS sequence"/>
</dbReference>
<evidence type="ECO:0000256" key="2">
    <source>
        <dbReference type="SAM" id="MobiDB-lite"/>
    </source>
</evidence>
<dbReference type="Gene3D" id="1.10.30.50">
    <property type="match status" value="1"/>
</dbReference>
<proteinExistence type="inferred from homology"/>
<dbReference type="GO" id="GO:0008270">
    <property type="term" value="F:zinc ion binding"/>
    <property type="evidence" value="ECO:0007669"/>
    <property type="project" value="InterPro"/>
</dbReference>
<sequence>MTSNLSSLSDTELLDAVREKEIERRRAYFEELRLVAEIDARGIAMDRGGHIAVGALLRDIFNLAPLEARRMVAHARALTGSVSPSGARLSPPLPMVADALTDGVIGPEHVEVIRKAAENLPASASAEDRVMAEKILCEAAVSSEPYLVKRLGTEIRHRLDPDGDSPRDKDLERPRNQVDFRETSDGVSGSFDLDTEAGALLTNLLSPLTEPAPTPDGPDPRSASERRGDAFVEILRLAAGSGDGPSEAGEPVTLMVSVTVDDLKAGVGHGLMDGYWNVSVAQIRRMACDARIVPVVLGSHGETLDVGRATRIVPRSIRRALTRRDKGCTFPGCGKKAKWTDAHHVLEWSRGGATALSNLTLLCRRHHRTIHHTDWQIRMVHGKPWFIPPSYVDPNRAPRHNTLHAART</sequence>
<organism evidence="4 5">
    <name type="scientific">Amycolatopsis alkalitolerans</name>
    <dbReference type="NCBI Taxonomy" id="2547244"/>
    <lineage>
        <taxon>Bacteria</taxon>
        <taxon>Bacillati</taxon>
        <taxon>Actinomycetota</taxon>
        <taxon>Actinomycetes</taxon>
        <taxon>Pseudonocardiales</taxon>
        <taxon>Pseudonocardiaceae</taxon>
        <taxon>Amycolatopsis</taxon>
    </lineage>
</organism>
<protein>
    <submittedName>
        <fullName evidence="4">DUF222 domain-containing protein</fullName>
    </submittedName>
</protein>
<dbReference type="RefSeq" id="WP_139096374.1">
    <property type="nucleotide sequence ID" value="NZ_VDFW01000006.1"/>
</dbReference>
<comment type="caution">
    <text evidence="4">The sequence shown here is derived from an EMBL/GenBank/DDBJ whole genome shotgun (WGS) entry which is preliminary data.</text>
</comment>
<dbReference type="InterPro" id="IPR003615">
    <property type="entry name" value="HNH_nuc"/>
</dbReference>
<feature type="region of interest" description="Disordered" evidence="2">
    <location>
        <begin position="157"/>
        <end position="191"/>
    </location>
</feature>
<dbReference type="AlphaFoldDB" id="A0A5C4M692"/>